<evidence type="ECO:0000313" key="1">
    <source>
        <dbReference type="EMBL" id="KAF7271252.1"/>
    </source>
</evidence>
<keyword evidence="2" id="KW-1185">Reference proteome</keyword>
<reference evidence="1" key="1">
    <citation type="submission" date="2020-08" db="EMBL/GenBank/DDBJ databases">
        <title>Genome sequencing and assembly of the red palm weevil Rhynchophorus ferrugineus.</title>
        <authorList>
            <person name="Dias G.B."/>
            <person name="Bergman C.M."/>
            <person name="Manee M."/>
        </authorList>
    </citation>
    <scope>NUCLEOTIDE SEQUENCE</scope>
    <source>
        <strain evidence="1">AA-2017</strain>
        <tissue evidence="1">Whole larva</tissue>
    </source>
</reference>
<proteinExistence type="predicted"/>
<comment type="caution">
    <text evidence="1">The sequence shown here is derived from an EMBL/GenBank/DDBJ whole genome shotgun (WGS) entry which is preliminary data.</text>
</comment>
<organism evidence="1 2">
    <name type="scientific">Rhynchophorus ferrugineus</name>
    <name type="common">Red palm weevil</name>
    <name type="synonym">Curculio ferrugineus</name>
    <dbReference type="NCBI Taxonomy" id="354439"/>
    <lineage>
        <taxon>Eukaryota</taxon>
        <taxon>Metazoa</taxon>
        <taxon>Ecdysozoa</taxon>
        <taxon>Arthropoda</taxon>
        <taxon>Hexapoda</taxon>
        <taxon>Insecta</taxon>
        <taxon>Pterygota</taxon>
        <taxon>Neoptera</taxon>
        <taxon>Endopterygota</taxon>
        <taxon>Coleoptera</taxon>
        <taxon>Polyphaga</taxon>
        <taxon>Cucujiformia</taxon>
        <taxon>Curculionidae</taxon>
        <taxon>Dryophthorinae</taxon>
        <taxon>Rhynchophorus</taxon>
    </lineage>
</organism>
<sequence length="69" mass="7435">MRLELTGSRLFTKAWRSSTEPERGGQFSIAGAGRQRSGPFADTFSVVVAVQKKQRRAGSAPLAALANRT</sequence>
<accession>A0A834I2E3</accession>
<gene>
    <name evidence="1" type="ORF">GWI33_015853</name>
</gene>
<protein>
    <submittedName>
        <fullName evidence="1">Uncharacterized protein</fullName>
    </submittedName>
</protein>
<evidence type="ECO:0000313" key="2">
    <source>
        <dbReference type="Proteomes" id="UP000625711"/>
    </source>
</evidence>
<dbReference type="AlphaFoldDB" id="A0A834I2E3"/>
<dbReference type="EMBL" id="JAACXV010013996">
    <property type="protein sequence ID" value="KAF7271252.1"/>
    <property type="molecule type" value="Genomic_DNA"/>
</dbReference>
<name>A0A834I2E3_RHYFE</name>
<dbReference type="Proteomes" id="UP000625711">
    <property type="component" value="Unassembled WGS sequence"/>
</dbReference>